<evidence type="ECO:0000256" key="1">
    <source>
        <dbReference type="ARBA" id="ARBA00001946"/>
    </source>
</evidence>
<evidence type="ECO:0000256" key="10">
    <source>
        <dbReference type="PIRNR" id="PIRNR032582"/>
    </source>
</evidence>
<gene>
    <name evidence="9" type="primary">cas2</name>
    <name evidence="11" type="ORF">EDD68_11084</name>
</gene>
<dbReference type="GO" id="GO:0016787">
    <property type="term" value="F:hydrolase activity"/>
    <property type="evidence" value="ECO:0007669"/>
    <property type="project" value="UniProtKB-KW"/>
</dbReference>
<dbReference type="AlphaFoldDB" id="A0A4R3MYM5"/>
<dbReference type="CDD" id="cd09725">
    <property type="entry name" value="Cas2_I_II_III"/>
    <property type="match status" value="1"/>
</dbReference>
<dbReference type="InterPro" id="IPR019199">
    <property type="entry name" value="Virulence_VapD/CRISPR_Cas2"/>
</dbReference>
<evidence type="ECO:0000256" key="2">
    <source>
        <dbReference type="ARBA" id="ARBA00009959"/>
    </source>
</evidence>
<dbReference type="EC" id="3.1.-.-" evidence="9"/>
<dbReference type="GO" id="GO:0046872">
    <property type="term" value="F:metal ion binding"/>
    <property type="evidence" value="ECO:0007669"/>
    <property type="project" value="UniProtKB-UniRule"/>
</dbReference>
<dbReference type="OrthoDB" id="9798176at2"/>
<keyword evidence="3 9" id="KW-0540">Nuclease</keyword>
<evidence type="ECO:0000256" key="5">
    <source>
        <dbReference type="ARBA" id="ARBA00022759"/>
    </source>
</evidence>
<keyword evidence="6 9" id="KW-0378">Hydrolase</keyword>
<accession>A0A4R3MYM5</accession>
<dbReference type="Proteomes" id="UP000294650">
    <property type="component" value="Unassembled WGS sequence"/>
</dbReference>
<dbReference type="PANTHER" id="PTHR34405:SF3">
    <property type="entry name" value="CRISPR-ASSOCIATED ENDORIBONUCLEASE CAS2 3"/>
    <property type="match status" value="1"/>
</dbReference>
<evidence type="ECO:0000256" key="7">
    <source>
        <dbReference type="ARBA" id="ARBA00022842"/>
    </source>
</evidence>
<keyword evidence="4 9" id="KW-0479">Metal-binding</keyword>
<evidence type="ECO:0000313" key="11">
    <source>
        <dbReference type="EMBL" id="TCT21780.1"/>
    </source>
</evidence>
<comment type="subunit">
    <text evidence="9">Homodimer, forms a heterotetramer with a Cas1 homodimer.</text>
</comment>
<keyword evidence="5 9" id="KW-0255">Endonuclease</keyword>
<dbReference type="RefSeq" id="WP_132371845.1">
    <property type="nucleotide sequence ID" value="NZ_SMAN01000010.1"/>
</dbReference>
<name>A0A4R3MYM5_9BACI</name>
<organism evidence="11 12">
    <name type="scientific">Melghiribacillus thermohalophilus</name>
    <dbReference type="NCBI Taxonomy" id="1324956"/>
    <lineage>
        <taxon>Bacteria</taxon>
        <taxon>Bacillati</taxon>
        <taxon>Bacillota</taxon>
        <taxon>Bacilli</taxon>
        <taxon>Bacillales</taxon>
        <taxon>Bacillaceae</taxon>
        <taxon>Melghiribacillus</taxon>
    </lineage>
</organism>
<protein>
    <recommendedName>
        <fullName evidence="9">CRISPR-associated endoribonuclease Cas2</fullName>
        <ecNumber evidence="9">3.1.-.-</ecNumber>
    </recommendedName>
</protein>
<dbReference type="EMBL" id="SMAN01000010">
    <property type="protein sequence ID" value="TCT21780.1"/>
    <property type="molecule type" value="Genomic_DNA"/>
</dbReference>
<dbReference type="PANTHER" id="PTHR34405">
    <property type="entry name" value="CRISPR-ASSOCIATED ENDORIBONUCLEASE CAS2"/>
    <property type="match status" value="1"/>
</dbReference>
<dbReference type="GO" id="GO:0043571">
    <property type="term" value="P:maintenance of CRISPR repeat elements"/>
    <property type="evidence" value="ECO:0007669"/>
    <property type="project" value="UniProtKB-UniRule"/>
</dbReference>
<evidence type="ECO:0000313" key="12">
    <source>
        <dbReference type="Proteomes" id="UP000294650"/>
    </source>
</evidence>
<dbReference type="SUPFAM" id="SSF143430">
    <property type="entry name" value="TTP0101/SSO1404-like"/>
    <property type="match status" value="1"/>
</dbReference>
<proteinExistence type="inferred from homology"/>
<dbReference type="NCBIfam" id="TIGR01573">
    <property type="entry name" value="cas2"/>
    <property type="match status" value="1"/>
</dbReference>
<evidence type="ECO:0000256" key="8">
    <source>
        <dbReference type="ARBA" id="ARBA00023118"/>
    </source>
</evidence>
<dbReference type="InterPro" id="IPR021127">
    <property type="entry name" value="CRISPR_associated_Cas2"/>
</dbReference>
<dbReference type="GO" id="GO:0004521">
    <property type="term" value="F:RNA endonuclease activity"/>
    <property type="evidence" value="ECO:0007669"/>
    <property type="project" value="UniProtKB-UniRule"/>
</dbReference>
<evidence type="ECO:0000256" key="6">
    <source>
        <dbReference type="ARBA" id="ARBA00022801"/>
    </source>
</evidence>
<dbReference type="HAMAP" id="MF_01471">
    <property type="entry name" value="Cas2"/>
    <property type="match status" value="1"/>
</dbReference>
<dbReference type="Pfam" id="PF09827">
    <property type="entry name" value="CRISPR_Cas2"/>
    <property type="match status" value="1"/>
</dbReference>
<keyword evidence="8 9" id="KW-0051">Antiviral defense</keyword>
<comment type="caution">
    <text evidence="11">The sequence shown here is derived from an EMBL/GenBank/DDBJ whole genome shotgun (WGS) entry which is preliminary data.</text>
</comment>
<keyword evidence="12" id="KW-1185">Reference proteome</keyword>
<evidence type="ECO:0000256" key="4">
    <source>
        <dbReference type="ARBA" id="ARBA00022723"/>
    </source>
</evidence>
<comment type="cofactor">
    <cofactor evidence="1 9">
        <name>Mg(2+)</name>
        <dbReference type="ChEBI" id="CHEBI:18420"/>
    </cofactor>
</comment>
<dbReference type="Gene3D" id="3.30.70.240">
    <property type="match status" value="1"/>
</dbReference>
<sequence length="96" mass="11089">MLVVITYDVNTMDSAGKKRLRKVAKVCQDYGLRVQNSVFECNVDSTKLKELKYKLENLIDKDKDSLRFYKLGNNYKTKVDHIGAKETVDMDDPLII</sequence>
<dbReference type="PIRSF" id="PIRSF032582">
    <property type="entry name" value="Cas2"/>
    <property type="match status" value="1"/>
</dbReference>
<keyword evidence="7 9" id="KW-0460">Magnesium</keyword>
<comment type="function">
    <text evidence="9">CRISPR (clustered regularly interspaced short palindromic repeat), is an adaptive immune system that provides protection against mobile genetic elements (viruses, transposable elements and conjugative plasmids). CRISPR clusters contain sequences complementary to antecedent mobile elements and target invading nucleic acids. CRISPR clusters are transcribed and processed into CRISPR RNA (crRNA). Functions as a ssRNA-specific endoribonuclease. Involved in the integration of spacer DNA into the CRISPR cassette.</text>
</comment>
<reference evidence="11 12" key="1">
    <citation type="submission" date="2019-03" db="EMBL/GenBank/DDBJ databases">
        <title>Genomic Encyclopedia of Type Strains, Phase IV (KMG-IV): sequencing the most valuable type-strain genomes for metagenomic binning, comparative biology and taxonomic classification.</title>
        <authorList>
            <person name="Goeker M."/>
        </authorList>
    </citation>
    <scope>NUCLEOTIDE SEQUENCE [LARGE SCALE GENOMIC DNA]</scope>
    <source>
        <strain evidence="11 12">DSM 25894</strain>
    </source>
</reference>
<dbReference type="GO" id="GO:0051607">
    <property type="term" value="P:defense response to virus"/>
    <property type="evidence" value="ECO:0007669"/>
    <property type="project" value="UniProtKB-UniRule"/>
</dbReference>
<evidence type="ECO:0000256" key="3">
    <source>
        <dbReference type="ARBA" id="ARBA00022722"/>
    </source>
</evidence>
<evidence type="ECO:0000256" key="9">
    <source>
        <dbReference type="HAMAP-Rule" id="MF_01471"/>
    </source>
</evidence>
<comment type="similarity">
    <text evidence="2 9 10">Belongs to the CRISPR-associated endoribonuclease Cas2 protein family.</text>
</comment>
<feature type="binding site" evidence="9">
    <location>
        <position position="8"/>
    </location>
    <ligand>
        <name>Mg(2+)</name>
        <dbReference type="ChEBI" id="CHEBI:18420"/>
        <note>catalytic</note>
    </ligand>
</feature>